<dbReference type="AlphaFoldDB" id="A0A4Z0FAP1"/>
<dbReference type="Proteomes" id="UP000297890">
    <property type="component" value="Unassembled WGS sequence"/>
</dbReference>
<dbReference type="PANTHER" id="PTHR30086:SF20">
    <property type="entry name" value="ARGININE EXPORTER PROTEIN ARGO-RELATED"/>
    <property type="match status" value="1"/>
</dbReference>
<keyword evidence="5 6" id="KW-0472">Membrane</keyword>
<protein>
    <submittedName>
        <fullName evidence="7">LysE family translocator</fullName>
    </submittedName>
</protein>
<dbReference type="Pfam" id="PF01810">
    <property type="entry name" value="LysE"/>
    <property type="match status" value="1"/>
</dbReference>
<proteinExistence type="predicted"/>
<accession>A0A4Z0FAP1</accession>
<organism evidence="7 8">
    <name type="scientific">Candidatus Macondimonas diazotrophica</name>
    <dbReference type="NCBI Taxonomy" id="2305248"/>
    <lineage>
        <taxon>Bacteria</taxon>
        <taxon>Pseudomonadati</taxon>
        <taxon>Pseudomonadota</taxon>
        <taxon>Gammaproteobacteria</taxon>
        <taxon>Chromatiales</taxon>
        <taxon>Ectothiorhodospiraceae</taxon>
        <taxon>Candidatus Macondimonas</taxon>
    </lineage>
</organism>
<feature type="transmembrane region" description="Helical" evidence="6">
    <location>
        <begin position="43"/>
        <end position="65"/>
    </location>
</feature>
<evidence type="ECO:0000313" key="7">
    <source>
        <dbReference type="EMBL" id="TFZ83512.1"/>
    </source>
</evidence>
<keyword evidence="4 6" id="KW-1133">Transmembrane helix</keyword>
<evidence type="ECO:0000256" key="2">
    <source>
        <dbReference type="ARBA" id="ARBA00022475"/>
    </source>
</evidence>
<feature type="transmembrane region" description="Helical" evidence="6">
    <location>
        <begin position="77"/>
        <end position="99"/>
    </location>
</feature>
<keyword evidence="8" id="KW-1185">Reference proteome</keyword>
<comment type="caution">
    <text evidence="7">The sequence shown here is derived from an EMBL/GenBank/DDBJ whole genome shotgun (WGS) entry which is preliminary data.</text>
</comment>
<evidence type="ECO:0000256" key="3">
    <source>
        <dbReference type="ARBA" id="ARBA00022692"/>
    </source>
</evidence>
<evidence type="ECO:0000256" key="4">
    <source>
        <dbReference type="ARBA" id="ARBA00022989"/>
    </source>
</evidence>
<comment type="subcellular location">
    <subcellularLocation>
        <location evidence="1">Cell membrane</location>
        <topology evidence="1">Multi-pass membrane protein</topology>
    </subcellularLocation>
</comment>
<dbReference type="PANTHER" id="PTHR30086">
    <property type="entry name" value="ARGININE EXPORTER PROTEIN ARGO"/>
    <property type="match status" value="1"/>
</dbReference>
<name>A0A4Z0FAP1_9GAMM</name>
<evidence type="ECO:0000256" key="6">
    <source>
        <dbReference type="SAM" id="Phobius"/>
    </source>
</evidence>
<feature type="transmembrane region" description="Helical" evidence="6">
    <location>
        <begin position="149"/>
        <end position="174"/>
    </location>
</feature>
<reference evidence="7 8" key="1">
    <citation type="journal article" date="2019" name="ISME J.">
        <title>Candidatus Macondimonas diazotrophica, a novel gammaproteobacterial genus dominating crude-oil-contaminated coastal sediments.</title>
        <authorList>
            <person name="Karthikeyan S."/>
            <person name="Konstantinidis K."/>
        </authorList>
    </citation>
    <scope>NUCLEOTIDE SEQUENCE [LARGE SCALE GENOMIC DNA]</scope>
    <source>
        <strain evidence="7 8">KTK01</strain>
    </source>
</reference>
<gene>
    <name evidence="7" type="ORF">E4680_03130</name>
</gene>
<feature type="transmembrane region" description="Helical" evidence="6">
    <location>
        <begin position="186"/>
        <end position="208"/>
    </location>
</feature>
<dbReference type="GO" id="GO:0015171">
    <property type="term" value="F:amino acid transmembrane transporter activity"/>
    <property type="evidence" value="ECO:0007669"/>
    <property type="project" value="TreeGrafter"/>
</dbReference>
<keyword evidence="3 6" id="KW-0812">Transmembrane</keyword>
<dbReference type="GO" id="GO:0005886">
    <property type="term" value="C:plasma membrane"/>
    <property type="evidence" value="ECO:0007669"/>
    <property type="project" value="UniProtKB-SubCell"/>
</dbReference>
<feature type="transmembrane region" description="Helical" evidence="6">
    <location>
        <begin position="111"/>
        <end position="128"/>
    </location>
</feature>
<dbReference type="OrthoDB" id="9784202at2"/>
<dbReference type="InterPro" id="IPR001123">
    <property type="entry name" value="LeuE-type"/>
</dbReference>
<evidence type="ECO:0000313" key="8">
    <source>
        <dbReference type="Proteomes" id="UP000297890"/>
    </source>
</evidence>
<sequence>MFTIPGKPAMPQPSACPHFLVPINSCTDQRCPTMEITLHLSQLLAMFGAMVVLAAAPSVSVLTVMTQTTNFGFRLGAWLVLGVVTGDIVFIFLATFALTLLTDRLGTLSDLLRYAGSGYLIWLGITHWRRVGLPAEAIRTHPPGRAASYLAGLLITLADQKAILFYLAFFPAFFDLARVTPVDLALVILICALAVGGTKLGYAATAHVTGRMIGQGMRTGFQRLAACSMMLAGLAILLLE</sequence>
<keyword evidence="2" id="KW-1003">Cell membrane</keyword>
<dbReference type="EMBL" id="SRIO01000003">
    <property type="protein sequence ID" value="TFZ83512.1"/>
    <property type="molecule type" value="Genomic_DNA"/>
</dbReference>
<feature type="transmembrane region" description="Helical" evidence="6">
    <location>
        <begin position="220"/>
        <end position="239"/>
    </location>
</feature>
<evidence type="ECO:0000256" key="5">
    <source>
        <dbReference type="ARBA" id="ARBA00023136"/>
    </source>
</evidence>
<evidence type="ECO:0000256" key="1">
    <source>
        <dbReference type="ARBA" id="ARBA00004651"/>
    </source>
</evidence>